<dbReference type="FunFam" id="1.10.472.10:FF:000040">
    <property type="entry name" value="D6-type cyclin"/>
    <property type="match status" value="1"/>
</dbReference>
<dbReference type="CDD" id="cd20544">
    <property type="entry name" value="CYCLIN_AtCycD-like_rpt2"/>
    <property type="match status" value="1"/>
</dbReference>
<dbReference type="OrthoDB" id="306099at2759"/>
<dbReference type="InterPro" id="IPR004367">
    <property type="entry name" value="Cyclin_C-dom"/>
</dbReference>
<dbReference type="AlphaFoldDB" id="A0A9Q0CVQ6"/>
<dbReference type="InterPro" id="IPR039361">
    <property type="entry name" value="Cyclin"/>
</dbReference>
<feature type="domain" description="Cyclin-like" evidence="7">
    <location>
        <begin position="56"/>
        <end position="143"/>
    </location>
</feature>
<dbReference type="Proteomes" id="UP001151287">
    <property type="component" value="Unassembled WGS sequence"/>
</dbReference>
<comment type="caution">
    <text evidence="9">The sequence shown here is derived from an EMBL/GenBank/DDBJ whole genome shotgun (WGS) entry which is preliminary data.</text>
</comment>
<keyword evidence="3 5" id="KW-0195">Cyclin</keyword>
<evidence type="ECO:0000259" key="8">
    <source>
        <dbReference type="SMART" id="SM01332"/>
    </source>
</evidence>
<dbReference type="PANTHER" id="PTHR10177">
    <property type="entry name" value="CYCLINS"/>
    <property type="match status" value="1"/>
</dbReference>
<name>A0A9Q0CVQ6_9POAL</name>
<proteinExistence type="inferred from homology"/>
<dbReference type="InterPro" id="IPR013763">
    <property type="entry name" value="Cyclin-like_dom"/>
</dbReference>
<dbReference type="InterPro" id="IPR006671">
    <property type="entry name" value="Cyclin_N"/>
</dbReference>
<feature type="region of interest" description="Disordered" evidence="6">
    <location>
        <begin position="1"/>
        <end position="23"/>
    </location>
</feature>
<evidence type="ECO:0000313" key="9">
    <source>
        <dbReference type="EMBL" id="KAJ1700760.1"/>
    </source>
</evidence>
<dbReference type="InterPro" id="IPR036915">
    <property type="entry name" value="Cyclin-like_sf"/>
</dbReference>
<keyword evidence="2" id="KW-0132">Cell division</keyword>
<keyword evidence="10" id="KW-1185">Reference proteome</keyword>
<evidence type="ECO:0000256" key="6">
    <source>
        <dbReference type="SAM" id="MobiDB-lite"/>
    </source>
</evidence>
<reference evidence="9" key="1">
    <citation type="journal article" date="2022" name="Cell">
        <title>Repeat-based holocentromeres influence genome architecture and karyotype evolution.</title>
        <authorList>
            <person name="Hofstatter P.G."/>
            <person name="Thangavel G."/>
            <person name="Lux T."/>
            <person name="Neumann P."/>
            <person name="Vondrak T."/>
            <person name="Novak P."/>
            <person name="Zhang M."/>
            <person name="Costa L."/>
            <person name="Castellani M."/>
            <person name="Scott A."/>
            <person name="Toegelov H."/>
            <person name="Fuchs J."/>
            <person name="Mata-Sucre Y."/>
            <person name="Dias Y."/>
            <person name="Vanzela A.L.L."/>
            <person name="Huettel B."/>
            <person name="Almeida C.C.S."/>
            <person name="Simkova H."/>
            <person name="Souza G."/>
            <person name="Pedrosa-Harand A."/>
            <person name="Macas J."/>
            <person name="Mayer K.F.X."/>
            <person name="Houben A."/>
            <person name="Marques A."/>
        </authorList>
    </citation>
    <scope>NUCLEOTIDE SEQUENCE</scope>
    <source>
        <strain evidence="9">RhyBre1mFocal</strain>
    </source>
</reference>
<dbReference type="SMART" id="SM00385">
    <property type="entry name" value="CYCLIN"/>
    <property type="match status" value="1"/>
</dbReference>
<evidence type="ECO:0000256" key="1">
    <source>
        <dbReference type="ARBA" id="ARBA00009065"/>
    </source>
</evidence>
<dbReference type="EMBL" id="JAMQYH010000001">
    <property type="protein sequence ID" value="KAJ1700760.1"/>
    <property type="molecule type" value="Genomic_DNA"/>
</dbReference>
<evidence type="ECO:0000256" key="4">
    <source>
        <dbReference type="ARBA" id="ARBA00023306"/>
    </source>
</evidence>
<organism evidence="9 10">
    <name type="scientific">Rhynchospora breviuscula</name>
    <dbReference type="NCBI Taxonomy" id="2022672"/>
    <lineage>
        <taxon>Eukaryota</taxon>
        <taxon>Viridiplantae</taxon>
        <taxon>Streptophyta</taxon>
        <taxon>Embryophyta</taxon>
        <taxon>Tracheophyta</taxon>
        <taxon>Spermatophyta</taxon>
        <taxon>Magnoliopsida</taxon>
        <taxon>Liliopsida</taxon>
        <taxon>Poales</taxon>
        <taxon>Cyperaceae</taxon>
        <taxon>Cyperoideae</taxon>
        <taxon>Rhynchosporeae</taxon>
        <taxon>Rhynchospora</taxon>
    </lineage>
</organism>
<evidence type="ECO:0000259" key="7">
    <source>
        <dbReference type="SMART" id="SM00385"/>
    </source>
</evidence>
<protein>
    <recommendedName>
        <fullName evidence="11">Cyclin-D6-1</fullName>
    </recommendedName>
</protein>
<feature type="domain" description="Cyclin C-terminal" evidence="8">
    <location>
        <begin position="152"/>
        <end position="266"/>
    </location>
</feature>
<sequence>MEFDLENPFTCSDEEESPSEDAYGAATSASVESLFAAESDHSPIAGDLSARRSAVSFILQAQYSSEFDQHIAYLAINYVDRFLSKREIPRERRPWVVRLLAIACLSLASKMKRSDLSLSHLQKEEGFIFDSSTIHRMELLVLSTLDWRMRSITPFSFLRFFLSYFSPKQPTFLLPLKSRASQILFRAQNETKMLEFKPSLISGAALLSATHELFPAHFPAFELAISACKYVNKERLWECCAVMAEISDAESALCDVAADSIADTPVTVLEGAIYTSSESERTVGSSSDGLDRKKRRISASPFYVSVPQSRDPYYQ</sequence>
<accession>A0A9Q0CVQ6</accession>
<evidence type="ECO:0000256" key="3">
    <source>
        <dbReference type="ARBA" id="ARBA00023127"/>
    </source>
</evidence>
<dbReference type="GO" id="GO:0051301">
    <property type="term" value="P:cell division"/>
    <property type="evidence" value="ECO:0007669"/>
    <property type="project" value="UniProtKB-KW"/>
</dbReference>
<dbReference type="Pfam" id="PF00134">
    <property type="entry name" value="Cyclin_N"/>
    <property type="match status" value="1"/>
</dbReference>
<evidence type="ECO:0000256" key="5">
    <source>
        <dbReference type="RuleBase" id="RU000383"/>
    </source>
</evidence>
<dbReference type="Gene3D" id="1.10.472.10">
    <property type="entry name" value="Cyclin-like"/>
    <property type="match status" value="2"/>
</dbReference>
<dbReference type="PROSITE" id="PS00292">
    <property type="entry name" value="CYCLINS"/>
    <property type="match status" value="1"/>
</dbReference>
<dbReference type="SUPFAM" id="SSF47954">
    <property type="entry name" value="Cyclin-like"/>
    <property type="match status" value="2"/>
</dbReference>
<evidence type="ECO:0000256" key="2">
    <source>
        <dbReference type="ARBA" id="ARBA00022618"/>
    </source>
</evidence>
<dbReference type="InterPro" id="IPR048258">
    <property type="entry name" value="Cyclins_cyclin-box"/>
</dbReference>
<evidence type="ECO:0008006" key="11">
    <source>
        <dbReference type="Google" id="ProtNLM"/>
    </source>
</evidence>
<keyword evidence="4" id="KW-0131">Cell cycle</keyword>
<dbReference type="SMART" id="SM01332">
    <property type="entry name" value="Cyclin_C"/>
    <property type="match status" value="1"/>
</dbReference>
<dbReference type="Pfam" id="PF02984">
    <property type="entry name" value="Cyclin_C"/>
    <property type="match status" value="1"/>
</dbReference>
<dbReference type="FunFam" id="1.10.472.10:FF:000060">
    <property type="entry name" value="D6-type cyclin"/>
    <property type="match status" value="1"/>
</dbReference>
<comment type="similarity">
    <text evidence="1">Belongs to the cyclin family. Cyclin D subfamily.</text>
</comment>
<gene>
    <name evidence="9" type="ORF">LUZ63_000539</name>
</gene>
<evidence type="ECO:0000313" key="10">
    <source>
        <dbReference type="Proteomes" id="UP001151287"/>
    </source>
</evidence>